<dbReference type="EMBL" id="JAAGKO020000001">
    <property type="protein sequence ID" value="MDI5961129.1"/>
    <property type="molecule type" value="Genomic_DNA"/>
</dbReference>
<name>A0AA90KH35_9ACTN</name>
<dbReference type="InterPro" id="IPR027478">
    <property type="entry name" value="LdcA_N"/>
</dbReference>
<proteinExistence type="inferred from homology"/>
<gene>
    <name evidence="6" type="ORF">POF43_000055</name>
    <name evidence="7" type="ORF">POF50_016555</name>
</gene>
<dbReference type="Pfam" id="PF17676">
    <property type="entry name" value="Peptidase_S66C"/>
    <property type="match status" value="1"/>
</dbReference>
<feature type="active site" description="Charge relay system" evidence="3">
    <location>
        <position position="245"/>
    </location>
</feature>
<evidence type="ECO:0000313" key="8">
    <source>
        <dbReference type="Proteomes" id="UP001156398"/>
    </source>
</evidence>
<dbReference type="InterPro" id="IPR027461">
    <property type="entry name" value="Carboxypeptidase_A_C_sf"/>
</dbReference>
<protein>
    <submittedName>
        <fullName evidence="7">LD-carboxypeptidase</fullName>
    </submittedName>
</protein>
<dbReference type="CDD" id="cd07062">
    <property type="entry name" value="Peptidase_S66_mccF_like"/>
    <property type="match status" value="1"/>
</dbReference>
<evidence type="ECO:0000259" key="5">
    <source>
        <dbReference type="Pfam" id="PF17676"/>
    </source>
</evidence>
<dbReference type="InterPro" id="IPR003507">
    <property type="entry name" value="S66_fam"/>
</dbReference>
<accession>A0AA90KH35</accession>
<dbReference type="RefSeq" id="WP_271314452.1">
    <property type="nucleotide sequence ID" value="NZ_JAAGKO020000001.1"/>
</dbReference>
<dbReference type="Pfam" id="PF02016">
    <property type="entry name" value="Peptidase_S66"/>
    <property type="match status" value="1"/>
</dbReference>
<evidence type="ECO:0000259" key="4">
    <source>
        <dbReference type="Pfam" id="PF02016"/>
    </source>
</evidence>
<evidence type="ECO:0000313" key="6">
    <source>
        <dbReference type="EMBL" id="MDI5961129.1"/>
    </source>
</evidence>
<evidence type="ECO:0000256" key="3">
    <source>
        <dbReference type="PIRSR" id="PIRSR028757-1"/>
    </source>
</evidence>
<feature type="domain" description="LD-carboxypeptidase C-terminal" evidence="5">
    <location>
        <begin position="214"/>
        <end position="329"/>
    </location>
</feature>
<dbReference type="PANTHER" id="PTHR30237">
    <property type="entry name" value="MURAMOYLTETRAPEPTIDE CARBOXYPEPTIDASE"/>
    <property type="match status" value="1"/>
</dbReference>
<comment type="similarity">
    <text evidence="1">Belongs to the peptidase S66 family.</text>
</comment>
<dbReference type="InterPro" id="IPR040921">
    <property type="entry name" value="Peptidase_S66C"/>
</dbReference>
<evidence type="ECO:0000313" key="7">
    <source>
        <dbReference type="EMBL" id="MDI5970934.1"/>
    </source>
</evidence>
<sequence length="346" mass="37097">MNGTMVVNRLGLRVPAAPAPGQALGLWTPSSPAPALFPRRWGRAMEALSTAGFEVVTAASTVANAGVGAADPRELAADLHRLLRDDRVGAIMGTTGGHTSSTVLRYVDWDLVREAGKPIIGYSDLTSVLWATLSRARLVSFHGPMVISEWGEFGGPWPYTVGNLRACLDPRTAPVELAPPPQWTDESLWWDSTDDRRRTAVPGTWRCLLPGTAEGWLLPGCAPTASLLFGTPYLPDVEGAIVCLEFLEMGPDQVWAHLTQWADSGLLDRIAGLVIGRHFRPRTAAGGSGDFDEVVRAVVGRRNLPVLVDVDFGHTEPRLTLPVGARARLDATGCGLTLLENSTTTP</sequence>
<feature type="domain" description="LD-carboxypeptidase N-terminal" evidence="4">
    <location>
        <begin position="25"/>
        <end position="143"/>
    </location>
</feature>
<reference evidence="7 8" key="1">
    <citation type="submission" date="2023-05" db="EMBL/GenBank/DDBJ databases">
        <title>Streptantibioticus silvisoli sp. nov., acidotolerant actinomycetes 1 from pine litter.</title>
        <authorList>
            <person name="Swiecimska M."/>
            <person name="Golinska P."/>
            <person name="Sangal V."/>
            <person name="Wachnowicz B."/>
            <person name="Goodfellow M."/>
        </authorList>
    </citation>
    <scope>NUCLEOTIDE SEQUENCE</scope>
    <source>
        <strain evidence="7">SL13</strain>
        <strain evidence="6 8">SL54</strain>
    </source>
</reference>
<keyword evidence="8" id="KW-1185">Reference proteome</keyword>
<dbReference type="SUPFAM" id="SSF52317">
    <property type="entry name" value="Class I glutamine amidotransferase-like"/>
    <property type="match status" value="1"/>
</dbReference>
<feature type="active site" description="Charge relay system" evidence="3">
    <location>
        <position position="314"/>
    </location>
</feature>
<dbReference type="Proteomes" id="UP001156398">
    <property type="component" value="Unassembled WGS sequence"/>
</dbReference>
<dbReference type="AlphaFoldDB" id="A0AA90KH35"/>
<dbReference type="GO" id="GO:0016787">
    <property type="term" value="F:hydrolase activity"/>
    <property type="evidence" value="ECO:0007669"/>
    <property type="project" value="UniProtKB-KW"/>
</dbReference>
<dbReference type="EMBL" id="JABXJJ020000019">
    <property type="protein sequence ID" value="MDI5970934.1"/>
    <property type="molecule type" value="Genomic_DNA"/>
</dbReference>
<dbReference type="Gene3D" id="3.40.50.10740">
    <property type="entry name" value="Class I glutamine amidotransferase-like"/>
    <property type="match status" value="1"/>
</dbReference>
<comment type="caution">
    <text evidence="7">The sequence shown here is derived from an EMBL/GenBank/DDBJ whole genome shotgun (WGS) entry which is preliminary data.</text>
</comment>
<dbReference type="InterPro" id="IPR029062">
    <property type="entry name" value="Class_I_gatase-like"/>
</dbReference>
<dbReference type="PIRSF" id="PIRSF028757">
    <property type="entry name" value="LD-carboxypeptidase"/>
    <property type="match status" value="1"/>
</dbReference>
<organism evidence="7">
    <name type="scientific">Streptantibioticus silvisoli</name>
    <dbReference type="NCBI Taxonomy" id="2705255"/>
    <lineage>
        <taxon>Bacteria</taxon>
        <taxon>Bacillati</taxon>
        <taxon>Actinomycetota</taxon>
        <taxon>Actinomycetes</taxon>
        <taxon>Kitasatosporales</taxon>
        <taxon>Streptomycetaceae</taxon>
        <taxon>Streptantibioticus</taxon>
    </lineage>
</organism>
<evidence type="ECO:0000256" key="1">
    <source>
        <dbReference type="ARBA" id="ARBA00010233"/>
    </source>
</evidence>
<dbReference type="InterPro" id="IPR040449">
    <property type="entry name" value="Peptidase_S66_N"/>
</dbReference>
<feature type="active site" description="Nucleophile" evidence="3">
    <location>
        <position position="123"/>
    </location>
</feature>
<dbReference type="SUPFAM" id="SSF141986">
    <property type="entry name" value="LD-carboxypeptidase A C-terminal domain-like"/>
    <property type="match status" value="1"/>
</dbReference>
<evidence type="ECO:0000256" key="2">
    <source>
        <dbReference type="ARBA" id="ARBA00022801"/>
    </source>
</evidence>
<dbReference type="Gene3D" id="3.50.30.60">
    <property type="entry name" value="LD-carboxypeptidase A C-terminal domain-like"/>
    <property type="match status" value="1"/>
</dbReference>
<keyword evidence="2" id="KW-0378">Hydrolase</keyword>